<protein>
    <recommendedName>
        <fullName evidence="3">Glyoxalase/bleomycin resistance/extradiol dioxygenase family protein</fullName>
    </recommendedName>
</protein>
<dbReference type="InterPro" id="IPR029068">
    <property type="entry name" value="Glyas_Bleomycin-R_OHBP_Dase"/>
</dbReference>
<reference evidence="1 2" key="1">
    <citation type="submission" date="2016-10" db="EMBL/GenBank/DDBJ databases">
        <authorList>
            <person name="de Groot N.N."/>
        </authorList>
    </citation>
    <scope>NUCLEOTIDE SEQUENCE [LARGE SCALE GENOMIC DNA]</scope>
    <source>
        <strain evidence="1 2">DSM 23399</strain>
    </source>
</reference>
<dbReference type="Gene3D" id="3.10.180.10">
    <property type="entry name" value="2,3-Dihydroxybiphenyl 1,2-Dioxygenase, domain 1"/>
    <property type="match status" value="1"/>
</dbReference>
<evidence type="ECO:0000313" key="1">
    <source>
        <dbReference type="EMBL" id="SFA87853.1"/>
    </source>
</evidence>
<dbReference type="Proteomes" id="UP000198790">
    <property type="component" value="Unassembled WGS sequence"/>
</dbReference>
<organism evidence="1 2">
    <name type="scientific">Algoriphagus aquimarinus</name>
    <dbReference type="NCBI Taxonomy" id="237018"/>
    <lineage>
        <taxon>Bacteria</taxon>
        <taxon>Pseudomonadati</taxon>
        <taxon>Bacteroidota</taxon>
        <taxon>Cytophagia</taxon>
        <taxon>Cytophagales</taxon>
        <taxon>Cyclobacteriaceae</taxon>
        <taxon>Algoriphagus</taxon>
    </lineage>
</organism>
<gene>
    <name evidence="1" type="ORF">SAMN04489723_102133</name>
</gene>
<name>A0A1I0WIM2_9BACT</name>
<keyword evidence="2" id="KW-1185">Reference proteome</keyword>
<dbReference type="EMBL" id="FOKK01000002">
    <property type="protein sequence ID" value="SFA87853.1"/>
    <property type="molecule type" value="Genomic_DNA"/>
</dbReference>
<evidence type="ECO:0000313" key="2">
    <source>
        <dbReference type="Proteomes" id="UP000198790"/>
    </source>
</evidence>
<evidence type="ECO:0008006" key="3">
    <source>
        <dbReference type="Google" id="ProtNLM"/>
    </source>
</evidence>
<dbReference type="OrthoDB" id="66829at2"/>
<dbReference type="STRING" id="237018.SAMN04489723_102133"/>
<sequence>MKTEFLCTVPVLPSQNIARDIDWYSHNFGFVKTFGDHMYAGMRLEDIVIHLQWHADTAADPILGGSVVRIFVKNIEPYFESLVVKGVVKCDKLIKNTPWGTHEFGLYDLNNNSIFIVEDIETSAEITS</sequence>
<accession>A0A1I0WIM2</accession>
<proteinExistence type="predicted"/>
<dbReference type="SUPFAM" id="SSF54593">
    <property type="entry name" value="Glyoxalase/Bleomycin resistance protein/Dihydroxybiphenyl dioxygenase"/>
    <property type="match status" value="1"/>
</dbReference>
<dbReference type="RefSeq" id="WP_092894687.1">
    <property type="nucleotide sequence ID" value="NZ_FOKK01000002.1"/>
</dbReference>
<dbReference type="AlphaFoldDB" id="A0A1I0WIM2"/>